<accession>A0AA37WX65</accession>
<evidence type="ECO:0000313" key="1">
    <source>
        <dbReference type="EMBL" id="GLS83164.1"/>
    </source>
</evidence>
<dbReference type="AlphaFoldDB" id="A0AA37WX65"/>
<gene>
    <name evidence="1" type="ORF">GCM10007894_11410</name>
</gene>
<keyword evidence="2" id="KW-1185">Reference proteome</keyword>
<evidence type="ECO:0000313" key="2">
    <source>
        <dbReference type="Proteomes" id="UP001157439"/>
    </source>
</evidence>
<proteinExistence type="predicted"/>
<dbReference type="Pfam" id="PF11659">
    <property type="entry name" value="DUF3261"/>
    <property type="match status" value="1"/>
</dbReference>
<organism evidence="1 2">
    <name type="scientific">Paraferrimonas haliotis</name>
    <dbReference type="NCBI Taxonomy" id="2013866"/>
    <lineage>
        <taxon>Bacteria</taxon>
        <taxon>Pseudomonadati</taxon>
        <taxon>Pseudomonadota</taxon>
        <taxon>Gammaproteobacteria</taxon>
        <taxon>Alteromonadales</taxon>
        <taxon>Ferrimonadaceae</taxon>
        <taxon>Paraferrimonas</taxon>
    </lineage>
</organism>
<dbReference type="InterPro" id="IPR021675">
    <property type="entry name" value="DUF3261"/>
</dbReference>
<evidence type="ECO:0008006" key="3">
    <source>
        <dbReference type="Google" id="ProtNLM"/>
    </source>
</evidence>
<dbReference type="PROSITE" id="PS51257">
    <property type="entry name" value="PROKAR_LIPOPROTEIN"/>
    <property type="match status" value="1"/>
</dbReference>
<dbReference type="Proteomes" id="UP001157439">
    <property type="component" value="Unassembled WGS sequence"/>
</dbReference>
<name>A0AA37WX65_9GAMM</name>
<comment type="caution">
    <text evidence="1">The sequence shown here is derived from an EMBL/GenBank/DDBJ whole genome shotgun (WGS) entry which is preliminary data.</text>
</comment>
<protein>
    <recommendedName>
        <fullName evidence="3">DUF3261 domain-containing protein</fullName>
    </recommendedName>
</protein>
<sequence length="185" mass="20523">MLHLRVFVIGLVLLATGCATTEQNRGRDAWPSPGSYGGEAYIQQQAQLKRGEQQYQFIAVTEINAKQVRLVGLSIMGVKLFDLSWDGTVLTSHSLLPKSEQGPNDALVLESLLLALWPPTELDALLSSAKLTMITTSDSRVVSKGDGQQQLTVLYQQPRQNGGQIRIIDKRFQTELTLTTIEWQQ</sequence>
<dbReference type="EMBL" id="BSPO01000002">
    <property type="protein sequence ID" value="GLS83164.1"/>
    <property type="molecule type" value="Genomic_DNA"/>
</dbReference>
<reference evidence="1 2" key="1">
    <citation type="journal article" date="2014" name="Int. J. Syst. Evol. Microbiol.">
        <title>Complete genome sequence of Corynebacterium casei LMG S-19264T (=DSM 44701T), isolated from a smear-ripened cheese.</title>
        <authorList>
            <consortium name="US DOE Joint Genome Institute (JGI-PGF)"/>
            <person name="Walter F."/>
            <person name="Albersmeier A."/>
            <person name="Kalinowski J."/>
            <person name="Ruckert C."/>
        </authorList>
    </citation>
    <scope>NUCLEOTIDE SEQUENCE [LARGE SCALE GENOMIC DNA]</scope>
    <source>
        <strain evidence="1 2">NBRC 112785</strain>
    </source>
</reference>
<dbReference type="RefSeq" id="WP_095497275.1">
    <property type="nucleotide sequence ID" value="NZ_BSPO01000002.1"/>
</dbReference>